<comment type="similarity">
    <text evidence="1">Belongs to the cAMP-dependent kinase regulatory chain family.</text>
</comment>
<evidence type="ECO:0000256" key="8">
    <source>
        <dbReference type="PIRSR" id="PIRSR000548-1"/>
    </source>
</evidence>
<dbReference type="EMBL" id="CAJPEX010000095">
    <property type="protein sequence ID" value="CAG0913256.1"/>
    <property type="molecule type" value="Genomic_DNA"/>
</dbReference>
<feature type="domain" description="Cyclic nucleotide-binding" evidence="10">
    <location>
        <begin position="126"/>
        <end position="248"/>
    </location>
</feature>
<organism evidence="11">
    <name type="scientific">Notodromas monacha</name>
    <dbReference type="NCBI Taxonomy" id="399045"/>
    <lineage>
        <taxon>Eukaryota</taxon>
        <taxon>Metazoa</taxon>
        <taxon>Ecdysozoa</taxon>
        <taxon>Arthropoda</taxon>
        <taxon>Crustacea</taxon>
        <taxon>Oligostraca</taxon>
        <taxon>Ostracoda</taxon>
        <taxon>Podocopa</taxon>
        <taxon>Podocopida</taxon>
        <taxon>Cypridocopina</taxon>
        <taxon>Cypridoidea</taxon>
        <taxon>Cyprididae</taxon>
        <taxon>Notodromas</taxon>
    </lineage>
</organism>
<evidence type="ECO:0000313" key="12">
    <source>
        <dbReference type="Proteomes" id="UP000678499"/>
    </source>
</evidence>
<accession>A0A7R9BFJ2</accession>
<dbReference type="PROSITE" id="PS00889">
    <property type="entry name" value="CNMP_BINDING_2"/>
    <property type="match status" value="2"/>
</dbReference>
<feature type="binding site" evidence="8">
    <location>
        <position position="207"/>
    </location>
    <ligand>
        <name>3',5'-cyclic AMP</name>
        <dbReference type="ChEBI" id="CHEBI:58165"/>
        <label>1</label>
    </ligand>
</feature>
<dbReference type="InterPro" id="IPR018490">
    <property type="entry name" value="cNMP-bd_dom_sf"/>
</dbReference>
<gene>
    <name evidence="11" type="ORF">NMOB1V02_LOCUS1007</name>
</gene>
<evidence type="ECO:0000256" key="3">
    <source>
        <dbReference type="ARBA" id="ARBA00022566"/>
    </source>
</evidence>
<dbReference type="PROSITE" id="PS00888">
    <property type="entry name" value="CNMP_BINDING_1"/>
    <property type="match status" value="2"/>
</dbReference>
<dbReference type="InterPro" id="IPR018488">
    <property type="entry name" value="cNMP-bd_CS"/>
</dbReference>
<dbReference type="Gene3D" id="2.60.120.10">
    <property type="entry name" value="Jelly Rolls"/>
    <property type="match status" value="2"/>
</dbReference>
<dbReference type="CDD" id="cd12099">
    <property type="entry name" value="DD_RII_PKA"/>
    <property type="match status" value="1"/>
</dbReference>
<dbReference type="PROSITE" id="PS50042">
    <property type="entry name" value="CNMP_BINDING_3"/>
    <property type="match status" value="2"/>
</dbReference>
<dbReference type="FunFam" id="2.60.120.10:FF:000108">
    <property type="entry name" value="cAMP-dependent protein kinase type II regulatory subunit"/>
    <property type="match status" value="1"/>
</dbReference>
<keyword evidence="2" id="KW-0597">Phosphoprotein</keyword>
<dbReference type="InterPro" id="IPR050503">
    <property type="entry name" value="cAMP-dep_PK_reg_su-like"/>
</dbReference>
<keyword evidence="3 8" id="KW-0116">cAMP-binding</keyword>
<dbReference type="EMBL" id="OA882132">
    <property type="protein sequence ID" value="CAD7273104.1"/>
    <property type="molecule type" value="Genomic_DNA"/>
</dbReference>
<feature type="compositionally biased region" description="Acidic residues" evidence="9">
    <location>
        <begin position="64"/>
        <end position="74"/>
    </location>
</feature>
<dbReference type="CDD" id="cd00038">
    <property type="entry name" value="CAP_ED"/>
    <property type="match status" value="2"/>
</dbReference>
<evidence type="ECO:0000256" key="1">
    <source>
        <dbReference type="ARBA" id="ARBA00005753"/>
    </source>
</evidence>
<dbReference type="GO" id="GO:0034236">
    <property type="term" value="F:protein kinase A catalytic subunit binding"/>
    <property type="evidence" value="ECO:0007669"/>
    <property type="project" value="TreeGrafter"/>
</dbReference>
<feature type="domain" description="Cyclic nucleotide-binding" evidence="10">
    <location>
        <begin position="251"/>
        <end position="370"/>
    </location>
</feature>
<dbReference type="Pfam" id="PF00027">
    <property type="entry name" value="cNMP_binding"/>
    <property type="match status" value="2"/>
</dbReference>
<proteinExistence type="inferred from homology"/>
<keyword evidence="12" id="KW-1185">Reference proteome</keyword>
<dbReference type="Gene3D" id="1.20.890.10">
    <property type="entry name" value="cAMP-dependent protein kinase regulatory subunit, dimerization-anchoring domain"/>
    <property type="match status" value="1"/>
</dbReference>
<protein>
    <recommendedName>
        <fullName evidence="7">cAMP-dependent protein kinase type II regulatory subunit</fullName>
    </recommendedName>
</protein>
<dbReference type="InterPro" id="IPR012198">
    <property type="entry name" value="cAMP_dep_PK_reg_su"/>
</dbReference>
<feature type="region of interest" description="Disordered" evidence="9">
    <location>
        <begin position="50"/>
        <end position="85"/>
    </location>
</feature>
<feature type="binding site" evidence="8">
    <location>
        <position position="198"/>
    </location>
    <ligand>
        <name>3',5'-cyclic AMP</name>
        <dbReference type="ChEBI" id="CHEBI:58165"/>
        <label>1</label>
    </ligand>
</feature>
<dbReference type="GO" id="GO:0005952">
    <property type="term" value="C:cAMP-dependent protein kinase complex"/>
    <property type="evidence" value="ECO:0007669"/>
    <property type="project" value="InterPro"/>
</dbReference>
<dbReference type="PANTHER" id="PTHR11635">
    <property type="entry name" value="CAMP-DEPENDENT PROTEIN KINASE REGULATORY CHAIN"/>
    <property type="match status" value="1"/>
</dbReference>
<evidence type="ECO:0000256" key="2">
    <source>
        <dbReference type="ARBA" id="ARBA00022553"/>
    </source>
</evidence>
<feature type="binding site" evidence="8">
    <location>
        <position position="320"/>
    </location>
    <ligand>
        <name>3',5'-cyclic AMP</name>
        <dbReference type="ChEBI" id="CHEBI:58165"/>
        <label>2</label>
    </ligand>
</feature>
<dbReference type="GO" id="GO:0030552">
    <property type="term" value="F:cAMP binding"/>
    <property type="evidence" value="ECO:0007669"/>
    <property type="project" value="UniProtKB-KW"/>
</dbReference>
<evidence type="ECO:0000256" key="5">
    <source>
        <dbReference type="ARBA" id="ARBA00022741"/>
    </source>
</evidence>
<dbReference type="InterPro" id="IPR014710">
    <property type="entry name" value="RmlC-like_jellyroll"/>
</dbReference>
<keyword evidence="5 8" id="KW-0547">Nucleotide-binding</keyword>
<keyword evidence="6 8" id="KW-0114">cAMP</keyword>
<dbReference type="Proteomes" id="UP000678499">
    <property type="component" value="Unassembled WGS sequence"/>
</dbReference>
<dbReference type="GO" id="GO:0004862">
    <property type="term" value="F:cAMP-dependent protein kinase inhibitor activity"/>
    <property type="evidence" value="ECO:0007669"/>
    <property type="project" value="TreeGrafter"/>
</dbReference>
<evidence type="ECO:0000259" key="10">
    <source>
        <dbReference type="PROSITE" id="PS50042"/>
    </source>
</evidence>
<dbReference type="InterPro" id="IPR000595">
    <property type="entry name" value="cNMP-bd_dom"/>
</dbReference>
<dbReference type="PANTHER" id="PTHR11635:SF152">
    <property type="entry name" value="CAMP-DEPENDENT PROTEIN KINASE TYPE I REGULATORY SUBUNIT-RELATED"/>
    <property type="match status" value="1"/>
</dbReference>
<reference evidence="11" key="1">
    <citation type="submission" date="2020-11" db="EMBL/GenBank/DDBJ databases">
        <authorList>
            <person name="Tran Van P."/>
        </authorList>
    </citation>
    <scope>NUCLEOTIDE SEQUENCE</scope>
</reference>
<dbReference type="PIRSF" id="PIRSF000548">
    <property type="entry name" value="PK_regulatory"/>
    <property type="match status" value="1"/>
</dbReference>
<dbReference type="InterPro" id="IPR003117">
    <property type="entry name" value="cAMP_dep_PK_reg_su_I/II_a/b"/>
</dbReference>
<evidence type="ECO:0000256" key="6">
    <source>
        <dbReference type="ARBA" id="ARBA00023149"/>
    </source>
</evidence>
<dbReference type="FunFam" id="2.60.120.10:FF:000017">
    <property type="entry name" value="cAMP-dependent protein kinase type II regulatory subunit"/>
    <property type="match status" value="1"/>
</dbReference>
<dbReference type="SMART" id="SM00100">
    <property type="entry name" value="cNMP"/>
    <property type="match status" value="2"/>
</dbReference>
<dbReference type="OrthoDB" id="417078at2759"/>
<dbReference type="SMART" id="SM00394">
    <property type="entry name" value="RIIa"/>
    <property type="match status" value="1"/>
</dbReference>
<dbReference type="SUPFAM" id="SSF47391">
    <property type="entry name" value="Dimerization-anchoring domain of cAMP-dependent PK regulatory subunit"/>
    <property type="match status" value="1"/>
</dbReference>
<sequence length="384" mass="43268">MDSSRRYSVPPELQDLLLEFTVACLINQPADLVDYAVEYFSRLRDSPDRQSFVHKGNEYTNGGEESEESDDDLPIEPPVRGQRRKSVYSEAYNPEEDDDANVKNPIYPKSDEQRQRLQNALKDIFLFKHLDPQQLQEVVDAFFEKKVQAGEVVIRQGDDGDNFYVIDDGEYSIHVRESETCHKTKKVGTYNNAGFFGELALMYNQPRAATIVAETNGILWGMGRNTFKRLVAQSAYKKRSLHEGLLTRVPMLSALEAYERMNLADALVAKTYHTNDTIIKQGDAADGMYFIEDGTVMVTVETPNGQKEINRLSTGGYFGELALLTHKPRAANVIAVSDVKLAFLEVSAFERLLGPCKNIMKRNAKAYESQMAAVLGESNPNELR</sequence>
<evidence type="ECO:0000256" key="9">
    <source>
        <dbReference type="SAM" id="MobiDB-lite"/>
    </source>
</evidence>
<evidence type="ECO:0000256" key="7">
    <source>
        <dbReference type="ARBA" id="ARBA00067959"/>
    </source>
</evidence>
<dbReference type="GO" id="GO:0005829">
    <property type="term" value="C:cytosol"/>
    <property type="evidence" value="ECO:0007669"/>
    <property type="project" value="TreeGrafter"/>
</dbReference>
<feature type="binding site" evidence="8">
    <location>
        <position position="329"/>
    </location>
    <ligand>
        <name>3',5'-cyclic AMP</name>
        <dbReference type="ChEBI" id="CHEBI:58165"/>
        <label>2</label>
    </ligand>
</feature>
<dbReference type="AlphaFoldDB" id="A0A7R9BFJ2"/>
<keyword evidence="4" id="KW-0677">Repeat</keyword>
<dbReference type="Pfam" id="PF02197">
    <property type="entry name" value="RIIa"/>
    <property type="match status" value="1"/>
</dbReference>
<dbReference type="PRINTS" id="PR00103">
    <property type="entry name" value="CAMPKINASE"/>
</dbReference>
<evidence type="ECO:0000256" key="4">
    <source>
        <dbReference type="ARBA" id="ARBA00022737"/>
    </source>
</evidence>
<dbReference type="SUPFAM" id="SSF51206">
    <property type="entry name" value="cAMP-binding domain-like"/>
    <property type="match status" value="2"/>
</dbReference>
<evidence type="ECO:0000313" key="11">
    <source>
        <dbReference type="EMBL" id="CAD7273104.1"/>
    </source>
</evidence>
<name>A0A7R9BFJ2_9CRUS</name>